<gene>
    <name evidence="1" type="ORF">H257_06735</name>
</gene>
<protein>
    <submittedName>
        <fullName evidence="1">Uncharacterized protein</fullName>
    </submittedName>
</protein>
<dbReference type="VEuPathDB" id="FungiDB:H257_06735"/>
<reference evidence="1" key="1">
    <citation type="submission" date="2013-12" db="EMBL/GenBank/DDBJ databases">
        <title>The Genome Sequence of Aphanomyces astaci APO3.</title>
        <authorList>
            <consortium name="The Broad Institute Genomics Platform"/>
            <person name="Russ C."/>
            <person name="Tyler B."/>
            <person name="van West P."/>
            <person name="Dieguez-Uribeondo J."/>
            <person name="Young S.K."/>
            <person name="Zeng Q."/>
            <person name="Gargeya S."/>
            <person name="Fitzgerald M."/>
            <person name="Abouelleil A."/>
            <person name="Alvarado L."/>
            <person name="Chapman S.B."/>
            <person name="Gainer-Dewar J."/>
            <person name="Goldberg J."/>
            <person name="Griggs A."/>
            <person name="Gujja S."/>
            <person name="Hansen M."/>
            <person name="Howarth C."/>
            <person name="Imamovic A."/>
            <person name="Ireland A."/>
            <person name="Larimer J."/>
            <person name="McCowan C."/>
            <person name="Murphy C."/>
            <person name="Pearson M."/>
            <person name="Poon T.W."/>
            <person name="Priest M."/>
            <person name="Roberts A."/>
            <person name="Saif S."/>
            <person name="Shea T."/>
            <person name="Sykes S."/>
            <person name="Wortman J."/>
            <person name="Nusbaum C."/>
            <person name="Birren B."/>
        </authorList>
    </citation>
    <scope>NUCLEOTIDE SEQUENCE [LARGE SCALE GENOMIC DNA]</scope>
    <source>
        <strain evidence="1">APO3</strain>
    </source>
</reference>
<dbReference type="AlphaFoldDB" id="W4GN63"/>
<proteinExistence type="predicted"/>
<accession>W4GN63</accession>
<dbReference type="RefSeq" id="XP_009830388.1">
    <property type="nucleotide sequence ID" value="XM_009832086.1"/>
</dbReference>
<dbReference type="GeneID" id="20808731"/>
<dbReference type="STRING" id="112090.W4GN63"/>
<sequence length="124" mass="14165">MFDWASRKSVSVVTKEQEVSPTSAGDWFNFCREVCSAEMLTCEMKLFGGVDRMTKKWFGILTFDARTKIMSDKFGSYVSSNERHTLETNPRLRGMNYTHAWVNHSENFVNPINGSHSPSKVCGR</sequence>
<name>W4GN63_APHAT</name>
<organism evidence="1">
    <name type="scientific">Aphanomyces astaci</name>
    <name type="common">Crayfish plague agent</name>
    <dbReference type="NCBI Taxonomy" id="112090"/>
    <lineage>
        <taxon>Eukaryota</taxon>
        <taxon>Sar</taxon>
        <taxon>Stramenopiles</taxon>
        <taxon>Oomycota</taxon>
        <taxon>Saprolegniomycetes</taxon>
        <taxon>Saprolegniales</taxon>
        <taxon>Verrucalvaceae</taxon>
        <taxon>Aphanomyces</taxon>
    </lineage>
</organism>
<evidence type="ECO:0000313" key="1">
    <source>
        <dbReference type="EMBL" id="ETV80464.1"/>
    </source>
</evidence>
<dbReference type="EMBL" id="KI913126">
    <property type="protein sequence ID" value="ETV80464.1"/>
    <property type="molecule type" value="Genomic_DNA"/>
</dbReference>